<organism evidence="2 3">
    <name type="scientific">Melanomma pulvis-pyrius CBS 109.77</name>
    <dbReference type="NCBI Taxonomy" id="1314802"/>
    <lineage>
        <taxon>Eukaryota</taxon>
        <taxon>Fungi</taxon>
        <taxon>Dikarya</taxon>
        <taxon>Ascomycota</taxon>
        <taxon>Pezizomycotina</taxon>
        <taxon>Dothideomycetes</taxon>
        <taxon>Pleosporomycetidae</taxon>
        <taxon>Pleosporales</taxon>
        <taxon>Melanommataceae</taxon>
        <taxon>Melanomma</taxon>
    </lineage>
</organism>
<feature type="compositionally biased region" description="Polar residues" evidence="1">
    <location>
        <begin position="137"/>
        <end position="148"/>
    </location>
</feature>
<feature type="region of interest" description="Disordered" evidence="1">
    <location>
        <begin position="75"/>
        <end position="172"/>
    </location>
</feature>
<gene>
    <name evidence="2" type="ORF">K505DRAFT_361200</name>
</gene>
<feature type="compositionally biased region" description="Polar residues" evidence="1">
    <location>
        <begin position="89"/>
        <end position="100"/>
    </location>
</feature>
<proteinExistence type="predicted"/>
<sequence>MPTGGPKNPKTCDESEKTTVTDIYSSCTIISASTSCTEKYKTTMTGCGLRGHTTTTFSSNTTSSVPVCTRASLSLDDDEGDDEGIQPGLTPTASLNTTMKATTGASSSLASSTANSTLTSSTAASTTTSKTSLSFTHFPSESSSTSLWTIPDESTPSLTPTSTSTPIPKPKPITNRWRIRIHQQMQNDWSQVFWTLVDSNGDEAGSGAGTNIMSQPHRVEMPYQVHFDVDEATDHEKANIRFFLDRSLQCKPNWSTGQSKLGANKPERHSCNEGPKENELGCDNPYRVIWQKWNDGWERYFECWFTMIPPPN</sequence>
<feature type="region of interest" description="Disordered" evidence="1">
    <location>
        <begin position="256"/>
        <end position="277"/>
    </location>
</feature>
<name>A0A6A6XCU6_9PLEO</name>
<feature type="compositionally biased region" description="Basic and acidic residues" evidence="1">
    <location>
        <begin position="265"/>
        <end position="277"/>
    </location>
</feature>
<reference evidence="2" key="1">
    <citation type="journal article" date="2020" name="Stud. Mycol.">
        <title>101 Dothideomycetes genomes: a test case for predicting lifestyles and emergence of pathogens.</title>
        <authorList>
            <person name="Haridas S."/>
            <person name="Albert R."/>
            <person name="Binder M."/>
            <person name="Bloem J."/>
            <person name="Labutti K."/>
            <person name="Salamov A."/>
            <person name="Andreopoulos B."/>
            <person name="Baker S."/>
            <person name="Barry K."/>
            <person name="Bills G."/>
            <person name="Bluhm B."/>
            <person name="Cannon C."/>
            <person name="Castanera R."/>
            <person name="Culley D."/>
            <person name="Daum C."/>
            <person name="Ezra D."/>
            <person name="Gonzalez J."/>
            <person name="Henrissat B."/>
            <person name="Kuo A."/>
            <person name="Liang C."/>
            <person name="Lipzen A."/>
            <person name="Lutzoni F."/>
            <person name="Magnuson J."/>
            <person name="Mondo S."/>
            <person name="Nolan M."/>
            <person name="Ohm R."/>
            <person name="Pangilinan J."/>
            <person name="Park H.-J."/>
            <person name="Ramirez L."/>
            <person name="Alfaro M."/>
            <person name="Sun H."/>
            <person name="Tritt A."/>
            <person name="Yoshinaga Y."/>
            <person name="Zwiers L.-H."/>
            <person name="Turgeon B."/>
            <person name="Goodwin S."/>
            <person name="Spatafora J."/>
            <person name="Crous P."/>
            <person name="Grigoriev I."/>
        </authorList>
    </citation>
    <scope>NUCLEOTIDE SEQUENCE</scope>
    <source>
        <strain evidence="2">CBS 109.77</strain>
    </source>
</reference>
<dbReference type="EMBL" id="MU001895">
    <property type="protein sequence ID" value="KAF2794319.1"/>
    <property type="molecule type" value="Genomic_DNA"/>
</dbReference>
<dbReference type="Proteomes" id="UP000799757">
    <property type="component" value="Unassembled WGS sequence"/>
</dbReference>
<accession>A0A6A6XCU6</accession>
<dbReference type="AlphaFoldDB" id="A0A6A6XCU6"/>
<evidence type="ECO:0000256" key="1">
    <source>
        <dbReference type="SAM" id="MobiDB-lite"/>
    </source>
</evidence>
<dbReference type="OrthoDB" id="3801025at2759"/>
<protein>
    <submittedName>
        <fullName evidence="2">Uncharacterized protein</fullName>
    </submittedName>
</protein>
<feature type="compositionally biased region" description="Low complexity" evidence="1">
    <location>
        <begin position="101"/>
        <end position="136"/>
    </location>
</feature>
<feature type="compositionally biased region" description="Low complexity" evidence="1">
    <location>
        <begin position="154"/>
        <end position="166"/>
    </location>
</feature>
<evidence type="ECO:0000313" key="3">
    <source>
        <dbReference type="Proteomes" id="UP000799757"/>
    </source>
</evidence>
<feature type="compositionally biased region" description="Acidic residues" evidence="1">
    <location>
        <begin position="75"/>
        <end position="84"/>
    </location>
</feature>
<keyword evidence="3" id="KW-1185">Reference proteome</keyword>
<evidence type="ECO:0000313" key="2">
    <source>
        <dbReference type="EMBL" id="KAF2794319.1"/>
    </source>
</evidence>